<name>A0A922I103_DERFA</name>
<dbReference type="Proteomes" id="UP000790347">
    <property type="component" value="Unassembled WGS sequence"/>
</dbReference>
<dbReference type="EMBL" id="ASGP02000002">
    <property type="protein sequence ID" value="KAH9520507.1"/>
    <property type="molecule type" value="Genomic_DNA"/>
</dbReference>
<proteinExistence type="predicted"/>
<reference evidence="1" key="1">
    <citation type="submission" date="2013-05" db="EMBL/GenBank/DDBJ databases">
        <authorList>
            <person name="Yim A.K.Y."/>
            <person name="Chan T.F."/>
            <person name="Ji K.M."/>
            <person name="Liu X.Y."/>
            <person name="Zhou J.W."/>
            <person name="Li R.Q."/>
            <person name="Yang K.Y."/>
            <person name="Li J."/>
            <person name="Li M."/>
            <person name="Law P.T.W."/>
            <person name="Wu Y.L."/>
            <person name="Cai Z.L."/>
            <person name="Qin H."/>
            <person name="Bao Y."/>
            <person name="Leung R.K.K."/>
            <person name="Ng P.K.S."/>
            <person name="Zou J."/>
            <person name="Zhong X.J."/>
            <person name="Ran P.X."/>
            <person name="Zhong N.S."/>
            <person name="Liu Z.G."/>
            <person name="Tsui S.K.W."/>
        </authorList>
    </citation>
    <scope>NUCLEOTIDE SEQUENCE</scope>
    <source>
        <strain evidence="1">Derf</strain>
        <tissue evidence="1">Whole organism</tissue>
    </source>
</reference>
<reference evidence="1" key="2">
    <citation type="journal article" date="2022" name="Res Sq">
        <title>Comparative Genomics Reveals Insights into the Divergent Evolution of Astigmatic Mites and Household Pest Adaptations.</title>
        <authorList>
            <person name="Xiong Q."/>
            <person name="Wan A.T.-Y."/>
            <person name="Liu X.-Y."/>
            <person name="Fung C.S.-H."/>
            <person name="Xiao X."/>
            <person name="Malainual N."/>
            <person name="Hou J."/>
            <person name="Wang L."/>
            <person name="Wang M."/>
            <person name="Yang K."/>
            <person name="Cui Y."/>
            <person name="Leung E."/>
            <person name="Nong W."/>
            <person name="Shin S.-K."/>
            <person name="Au S."/>
            <person name="Jeong K.Y."/>
            <person name="Chew F.T."/>
            <person name="Hui J."/>
            <person name="Leung T.F."/>
            <person name="Tungtrongchitr A."/>
            <person name="Zhong N."/>
            <person name="Liu Z."/>
            <person name="Tsui S."/>
        </authorList>
    </citation>
    <scope>NUCLEOTIDE SEQUENCE</scope>
    <source>
        <strain evidence="1">Derf</strain>
        <tissue evidence="1">Whole organism</tissue>
    </source>
</reference>
<keyword evidence="2" id="KW-1185">Reference proteome</keyword>
<gene>
    <name evidence="1" type="ORF">DERF_004212</name>
</gene>
<sequence>MNVMTLANRSLDTEMADITRPRFWAQATPANFDIRILQRLESGTRSLTPWSKKETLNSVRSDVGHEW</sequence>
<protein>
    <submittedName>
        <fullName evidence="1">Uncharacterized protein</fullName>
    </submittedName>
</protein>
<organism evidence="1 2">
    <name type="scientific">Dermatophagoides farinae</name>
    <name type="common">American house dust mite</name>
    <dbReference type="NCBI Taxonomy" id="6954"/>
    <lineage>
        <taxon>Eukaryota</taxon>
        <taxon>Metazoa</taxon>
        <taxon>Ecdysozoa</taxon>
        <taxon>Arthropoda</taxon>
        <taxon>Chelicerata</taxon>
        <taxon>Arachnida</taxon>
        <taxon>Acari</taxon>
        <taxon>Acariformes</taxon>
        <taxon>Sarcoptiformes</taxon>
        <taxon>Astigmata</taxon>
        <taxon>Psoroptidia</taxon>
        <taxon>Analgoidea</taxon>
        <taxon>Pyroglyphidae</taxon>
        <taxon>Dermatophagoidinae</taxon>
        <taxon>Dermatophagoides</taxon>
    </lineage>
</organism>
<evidence type="ECO:0000313" key="2">
    <source>
        <dbReference type="Proteomes" id="UP000790347"/>
    </source>
</evidence>
<evidence type="ECO:0000313" key="1">
    <source>
        <dbReference type="EMBL" id="KAH9520507.1"/>
    </source>
</evidence>
<accession>A0A922I103</accession>
<comment type="caution">
    <text evidence="1">The sequence shown here is derived from an EMBL/GenBank/DDBJ whole genome shotgun (WGS) entry which is preliminary data.</text>
</comment>
<dbReference type="AlphaFoldDB" id="A0A922I103"/>